<proteinExistence type="predicted"/>
<gene>
    <name evidence="1" type="ORF">UFOPK3376_02362</name>
</gene>
<name>A0A6J7ESW4_9ZZZZ</name>
<evidence type="ECO:0000313" key="1">
    <source>
        <dbReference type="EMBL" id="CAB4886702.1"/>
    </source>
</evidence>
<sequence>MKVVALVPEDGDNEAVPNADATCPPAPTPAPTVPAPVAPTPTRTTAIVATIRLIVLRIRRPL</sequence>
<accession>A0A6J7ESW4</accession>
<organism evidence="1">
    <name type="scientific">freshwater metagenome</name>
    <dbReference type="NCBI Taxonomy" id="449393"/>
    <lineage>
        <taxon>unclassified sequences</taxon>
        <taxon>metagenomes</taxon>
        <taxon>ecological metagenomes</taxon>
    </lineage>
</organism>
<reference evidence="1" key="1">
    <citation type="submission" date="2020-05" db="EMBL/GenBank/DDBJ databases">
        <authorList>
            <person name="Chiriac C."/>
            <person name="Salcher M."/>
            <person name="Ghai R."/>
            <person name="Kavagutti S V."/>
        </authorList>
    </citation>
    <scope>NUCLEOTIDE SEQUENCE</scope>
</reference>
<protein>
    <submittedName>
        <fullName evidence="1">Unannotated protein</fullName>
    </submittedName>
</protein>
<dbReference type="EMBL" id="CAFBLP010000073">
    <property type="protein sequence ID" value="CAB4886702.1"/>
    <property type="molecule type" value="Genomic_DNA"/>
</dbReference>
<dbReference type="AlphaFoldDB" id="A0A6J7ESW4"/>